<evidence type="ECO:0000313" key="11">
    <source>
        <dbReference type="Proteomes" id="UP000247555"/>
    </source>
</evidence>
<comment type="similarity">
    <text evidence="8">Belongs to the tRNA(Ile)-lysidine synthase family.</text>
</comment>
<dbReference type="InterPro" id="IPR014729">
    <property type="entry name" value="Rossmann-like_a/b/a_fold"/>
</dbReference>
<evidence type="ECO:0000256" key="7">
    <source>
        <dbReference type="ARBA" id="ARBA00048539"/>
    </source>
</evidence>
<dbReference type="InterPro" id="IPR015262">
    <property type="entry name" value="tRNA_Ile_lys_synt_subst-bd"/>
</dbReference>
<comment type="domain">
    <text evidence="8">The N-terminal region contains the highly conserved SGGXDS motif, predicted to be a P-loop motif involved in ATP binding.</text>
</comment>
<accession>A0A318KSM4</accession>
<protein>
    <recommendedName>
        <fullName evidence="8">tRNA(Ile)-lysidine synthase</fullName>
        <ecNumber evidence="8">6.3.4.19</ecNumber>
    </recommendedName>
    <alternativeName>
        <fullName evidence="8">tRNA(Ile)-2-lysyl-cytidine synthase</fullName>
    </alternativeName>
    <alternativeName>
        <fullName evidence="8">tRNA(Ile)-lysidine synthetase</fullName>
    </alternativeName>
</protein>
<dbReference type="Pfam" id="PF01171">
    <property type="entry name" value="ATP_bind_3"/>
    <property type="match status" value="1"/>
</dbReference>
<dbReference type="InterPro" id="IPR011063">
    <property type="entry name" value="TilS/TtcA_N"/>
</dbReference>
<dbReference type="PANTHER" id="PTHR43033:SF1">
    <property type="entry name" value="TRNA(ILE)-LYSIDINE SYNTHASE-RELATED"/>
    <property type="match status" value="1"/>
</dbReference>
<feature type="binding site" evidence="8">
    <location>
        <begin position="23"/>
        <end position="28"/>
    </location>
    <ligand>
        <name>ATP</name>
        <dbReference type="ChEBI" id="CHEBI:30616"/>
    </ligand>
</feature>
<comment type="function">
    <text evidence="8">Ligates lysine onto the cytidine present at position 34 of the AUA codon-specific tRNA(Ile) that contains the anticodon CAU, in an ATP-dependent manner. Cytidine is converted to lysidine, thus changing the amino acid specificity of the tRNA from methionine to isoleucine.</text>
</comment>
<dbReference type="GO" id="GO:0005737">
    <property type="term" value="C:cytoplasm"/>
    <property type="evidence" value="ECO:0007669"/>
    <property type="project" value="UniProtKB-SubCell"/>
</dbReference>
<dbReference type="SUPFAM" id="SSF56037">
    <property type="entry name" value="PheT/TilS domain"/>
    <property type="match status" value="1"/>
</dbReference>
<reference evidence="10 11" key="1">
    <citation type="submission" date="2018-05" db="EMBL/GenBank/DDBJ databases">
        <title>Genomic Encyclopedia of Type Strains, Phase IV (KMG-IV): sequencing the most valuable type-strain genomes for metagenomic binning, comparative biology and taxonomic classification.</title>
        <authorList>
            <person name="Goeker M."/>
        </authorList>
    </citation>
    <scope>NUCLEOTIDE SEQUENCE [LARGE SCALE GENOMIC DNA]</scope>
    <source>
        <strain evidence="10 11">DSM 29661</strain>
    </source>
</reference>
<comment type="subcellular location">
    <subcellularLocation>
        <location evidence="1 8">Cytoplasm</location>
    </subcellularLocation>
</comment>
<evidence type="ECO:0000313" key="10">
    <source>
        <dbReference type="EMBL" id="PXX78715.1"/>
    </source>
</evidence>
<name>A0A318KSM4_9NEIS</name>
<dbReference type="InterPro" id="IPR012094">
    <property type="entry name" value="tRNA_Ile_lys_synt"/>
</dbReference>
<comment type="caution">
    <text evidence="10">The sequence shown here is derived from an EMBL/GenBank/DDBJ whole genome shotgun (WGS) entry which is preliminary data.</text>
</comment>
<dbReference type="GO" id="GO:0032267">
    <property type="term" value="F:tRNA(Ile)-lysidine synthase activity"/>
    <property type="evidence" value="ECO:0007669"/>
    <property type="project" value="UniProtKB-EC"/>
</dbReference>
<keyword evidence="3 8" id="KW-0436">Ligase</keyword>
<proteinExistence type="inferred from homology"/>
<dbReference type="Gene3D" id="1.20.59.20">
    <property type="match status" value="1"/>
</dbReference>
<dbReference type="HAMAP" id="MF_01161">
    <property type="entry name" value="tRNA_Ile_lys_synt"/>
    <property type="match status" value="1"/>
</dbReference>
<dbReference type="NCBIfam" id="TIGR02432">
    <property type="entry name" value="lysidine_TilS_N"/>
    <property type="match status" value="1"/>
</dbReference>
<keyword evidence="6 8" id="KW-0067">ATP-binding</keyword>
<dbReference type="AlphaFoldDB" id="A0A318KSM4"/>
<evidence type="ECO:0000256" key="5">
    <source>
        <dbReference type="ARBA" id="ARBA00022741"/>
    </source>
</evidence>
<keyword evidence="4 8" id="KW-0819">tRNA processing</keyword>
<keyword evidence="11" id="KW-1185">Reference proteome</keyword>
<evidence type="ECO:0000256" key="3">
    <source>
        <dbReference type="ARBA" id="ARBA00022598"/>
    </source>
</evidence>
<dbReference type="InterPro" id="IPR012796">
    <property type="entry name" value="Lysidine-tRNA-synth_C"/>
</dbReference>
<evidence type="ECO:0000256" key="8">
    <source>
        <dbReference type="HAMAP-Rule" id="MF_01161"/>
    </source>
</evidence>
<gene>
    <name evidence="8" type="primary">tilS</name>
    <name evidence="10" type="ORF">DFR34_11037</name>
</gene>
<dbReference type="CDD" id="cd01992">
    <property type="entry name" value="TilS_N"/>
    <property type="match status" value="1"/>
</dbReference>
<evidence type="ECO:0000256" key="6">
    <source>
        <dbReference type="ARBA" id="ARBA00022840"/>
    </source>
</evidence>
<evidence type="ECO:0000256" key="1">
    <source>
        <dbReference type="ARBA" id="ARBA00004496"/>
    </source>
</evidence>
<sequence length="437" mass="48450">MDYLESALHEAFPEARHIEVALSGGVDSVCLTYLLADLAKRRGFRLSAVHVNHQINLRAGDWQEFCQWLCASLNIPLRTAKVEVNWGGGDSLEAEARQARYAIFAQSQADVLALAHHADDQAETILLQLLRGAGPHGLAAMPVTRALTEHTQLWRPLLNATRDQLEALATVEDWIWIEDDSNDDTRLRRNFLRHDILPRLAQGYPDYREQLLRSVRRAADAAALLDELAASDLELMVGADSSLDLDVLAHVSLPRARNALFAWVEERGGALTPDGLDEALVQLLDAAPDANPMIDVGAWRLTRYRQRAYLIRPFTTPSAPIAFEFSPEQLTLDFPDWGGRLRFNPIANGGLRQVALTGGLTLRPRQGGESLPQNGVTKTLKNLLQEAGMPPYRRERLPLIYQNDTLLAAPGAGINTELLAAEPDVGYVPVWLPYDGY</sequence>
<dbReference type="Pfam" id="PF09179">
    <property type="entry name" value="TilS"/>
    <property type="match status" value="1"/>
</dbReference>
<dbReference type="EMBL" id="QJKI01000010">
    <property type="protein sequence ID" value="PXX78715.1"/>
    <property type="molecule type" value="Genomic_DNA"/>
</dbReference>
<dbReference type="Proteomes" id="UP000247555">
    <property type="component" value="Unassembled WGS sequence"/>
</dbReference>
<evidence type="ECO:0000259" key="9">
    <source>
        <dbReference type="SMART" id="SM00977"/>
    </source>
</evidence>
<dbReference type="NCBIfam" id="TIGR02433">
    <property type="entry name" value="lysidine_TilS_C"/>
    <property type="match status" value="1"/>
</dbReference>
<evidence type="ECO:0000256" key="4">
    <source>
        <dbReference type="ARBA" id="ARBA00022694"/>
    </source>
</evidence>
<dbReference type="GO" id="GO:0005524">
    <property type="term" value="F:ATP binding"/>
    <property type="evidence" value="ECO:0007669"/>
    <property type="project" value="UniProtKB-UniRule"/>
</dbReference>
<organism evidence="10 11">
    <name type="scientific">Rivihabitans pingtungensis</name>
    <dbReference type="NCBI Taxonomy" id="1054498"/>
    <lineage>
        <taxon>Bacteria</taxon>
        <taxon>Pseudomonadati</taxon>
        <taxon>Pseudomonadota</taxon>
        <taxon>Betaproteobacteria</taxon>
        <taxon>Neisseriales</taxon>
        <taxon>Aquaspirillaceae</taxon>
        <taxon>Rivihabitans</taxon>
    </lineage>
</organism>
<dbReference type="GO" id="GO:0006400">
    <property type="term" value="P:tRNA modification"/>
    <property type="evidence" value="ECO:0007669"/>
    <property type="project" value="UniProtKB-UniRule"/>
</dbReference>
<keyword evidence="2 8" id="KW-0963">Cytoplasm</keyword>
<dbReference type="SUPFAM" id="SSF82829">
    <property type="entry name" value="MesJ substrate recognition domain-like"/>
    <property type="match status" value="1"/>
</dbReference>
<evidence type="ECO:0000256" key="2">
    <source>
        <dbReference type="ARBA" id="ARBA00022490"/>
    </source>
</evidence>
<keyword evidence="5 8" id="KW-0547">Nucleotide-binding</keyword>
<dbReference type="EC" id="6.3.4.19" evidence="8"/>
<feature type="domain" description="Lysidine-tRNA(Ile) synthetase C-terminal" evidence="9">
    <location>
        <begin position="360"/>
        <end position="431"/>
    </location>
</feature>
<dbReference type="SUPFAM" id="SSF52402">
    <property type="entry name" value="Adenine nucleotide alpha hydrolases-like"/>
    <property type="match status" value="1"/>
</dbReference>
<dbReference type="Gene3D" id="3.40.50.620">
    <property type="entry name" value="HUPs"/>
    <property type="match status" value="1"/>
</dbReference>
<dbReference type="InterPro" id="IPR012795">
    <property type="entry name" value="tRNA_Ile_lys_synt_N"/>
</dbReference>
<comment type="catalytic activity">
    <reaction evidence="7 8">
        <text>cytidine(34) in tRNA(Ile2) + L-lysine + ATP = lysidine(34) in tRNA(Ile2) + AMP + diphosphate + H(+)</text>
        <dbReference type="Rhea" id="RHEA:43744"/>
        <dbReference type="Rhea" id="RHEA-COMP:10625"/>
        <dbReference type="Rhea" id="RHEA-COMP:10670"/>
        <dbReference type="ChEBI" id="CHEBI:15378"/>
        <dbReference type="ChEBI" id="CHEBI:30616"/>
        <dbReference type="ChEBI" id="CHEBI:32551"/>
        <dbReference type="ChEBI" id="CHEBI:33019"/>
        <dbReference type="ChEBI" id="CHEBI:82748"/>
        <dbReference type="ChEBI" id="CHEBI:83665"/>
        <dbReference type="ChEBI" id="CHEBI:456215"/>
        <dbReference type="EC" id="6.3.4.19"/>
    </reaction>
</comment>
<dbReference type="Pfam" id="PF11734">
    <property type="entry name" value="TilS_C"/>
    <property type="match status" value="1"/>
</dbReference>
<dbReference type="SMART" id="SM00977">
    <property type="entry name" value="TilS_C"/>
    <property type="match status" value="1"/>
</dbReference>
<dbReference type="PANTHER" id="PTHR43033">
    <property type="entry name" value="TRNA(ILE)-LYSIDINE SYNTHASE-RELATED"/>
    <property type="match status" value="1"/>
</dbReference>